<keyword evidence="2" id="KW-1185">Reference proteome</keyword>
<evidence type="ECO:0000313" key="2">
    <source>
        <dbReference type="Proteomes" id="UP000887116"/>
    </source>
</evidence>
<name>A0A8X6K724_TRICU</name>
<organism evidence="1 2">
    <name type="scientific">Trichonephila clavata</name>
    <name type="common">Joro spider</name>
    <name type="synonym">Nephila clavata</name>
    <dbReference type="NCBI Taxonomy" id="2740835"/>
    <lineage>
        <taxon>Eukaryota</taxon>
        <taxon>Metazoa</taxon>
        <taxon>Ecdysozoa</taxon>
        <taxon>Arthropoda</taxon>
        <taxon>Chelicerata</taxon>
        <taxon>Arachnida</taxon>
        <taxon>Araneae</taxon>
        <taxon>Araneomorphae</taxon>
        <taxon>Entelegynae</taxon>
        <taxon>Araneoidea</taxon>
        <taxon>Nephilidae</taxon>
        <taxon>Trichonephila</taxon>
    </lineage>
</organism>
<comment type="caution">
    <text evidence="1">The sequence shown here is derived from an EMBL/GenBank/DDBJ whole genome shotgun (WGS) entry which is preliminary data.</text>
</comment>
<dbReference type="Proteomes" id="UP000887116">
    <property type="component" value="Unassembled WGS sequence"/>
</dbReference>
<sequence>MLKLNSNIIKSLCDGAGARASRYHLIKLSGLSAGLKFDILTCQAYKLAKARYTLTNEAVSEFHRKTVGQSVSERLMNLYYNDMEKKLRKQDSKELKQNPPRVAS</sequence>
<proteinExistence type="predicted"/>
<reference evidence="1" key="1">
    <citation type="submission" date="2020-07" db="EMBL/GenBank/DDBJ databases">
        <title>Multicomponent nature underlies the extraordinary mechanical properties of spider dragline silk.</title>
        <authorList>
            <person name="Kono N."/>
            <person name="Nakamura H."/>
            <person name="Mori M."/>
            <person name="Yoshida Y."/>
            <person name="Ohtoshi R."/>
            <person name="Malay A.D."/>
            <person name="Moran D.A.P."/>
            <person name="Tomita M."/>
            <person name="Numata K."/>
            <person name="Arakawa K."/>
        </authorList>
    </citation>
    <scope>NUCLEOTIDE SEQUENCE</scope>
</reference>
<protein>
    <submittedName>
        <fullName evidence="1">Uncharacterized protein</fullName>
    </submittedName>
</protein>
<accession>A0A8X6K724</accession>
<gene>
    <name evidence="1" type="primary">AVEN_62507_1</name>
    <name evidence="1" type="ORF">TNCT_85221</name>
</gene>
<dbReference type="EMBL" id="BMAO01010095">
    <property type="protein sequence ID" value="GFQ64791.1"/>
    <property type="molecule type" value="Genomic_DNA"/>
</dbReference>
<dbReference type="OrthoDB" id="6436841at2759"/>
<evidence type="ECO:0000313" key="1">
    <source>
        <dbReference type="EMBL" id="GFQ64791.1"/>
    </source>
</evidence>
<dbReference type="AlphaFoldDB" id="A0A8X6K724"/>